<protein>
    <recommendedName>
        <fullName evidence="3">SnoaL-like domain-containing protein</fullName>
    </recommendedName>
</protein>
<reference evidence="2" key="1">
    <citation type="submission" date="2016-10" db="EMBL/GenBank/DDBJ databases">
        <authorList>
            <person name="Varghese N."/>
            <person name="Submissions S."/>
        </authorList>
    </citation>
    <scope>NUCLEOTIDE SEQUENCE [LARGE SCALE GENOMIC DNA]</scope>
    <source>
        <strain evidence="2">DSM 17465</strain>
    </source>
</reference>
<organism evidence="1 2">
    <name type="scientific">Pseudovibrio denitrificans</name>
    <dbReference type="NCBI Taxonomy" id="258256"/>
    <lineage>
        <taxon>Bacteria</taxon>
        <taxon>Pseudomonadati</taxon>
        <taxon>Pseudomonadota</taxon>
        <taxon>Alphaproteobacteria</taxon>
        <taxon>Hyphomicrobiales</taxon>
        <taxon>Stappiaceae</taxon>
        <taxon>Pseudovibrio</taxon>
    </lineage>
</organism>
<evidence type="ECO:0000313" key="1">
    <source>
        <dbReference type="EMBL" id="SFU16857.1"/>
    </source>
</evidence>
<proteinExistence type="predicted"/>
<evidence type="ECO:0008006" key="3">
    <source>
        <dbReference type="Google" id="ProtNLM"/>
    </source>
</evidence>
<dbReference type="RefSeq" id="WP_054785376.1">
    <property type="nucleotide sequence ID" value="NZ_FPBD01000013.1"/>
</dbReference>
<dbReference type="Proteomes" id="UP000183371">
    <property type="component" value="Unassembled WGS sequence"/>
</dbReference>
<dbReference type="InterPro" id="IPR009783">
    <property type="entry name" value="DUF1348"/>
</dbReference>
<dbReference type="Gene3D" id="3.10.450.50">
    <property type="match status" value="1"/>
</dbReference>
<dbReference type="AlphaFoldDB" id="A0A1I7DYU5"/>
<dbReference type="Pfam" id="PF07080">
    <property type="entry name" value="DUF1348"/>
    <property type="match status" value="1"/>
</dbReference>
<name>A0A1I7DYU5_9HYPH</name>
<dbReference type="EMBL" id="FPBD01000013">
    <property type="protein sequence ID" value="SFU16857.1"/>
    <property type="molecule type" value="Genomic_DNA"/>
</dbReference>
<dbReference type="PANTHER" id="PTHR31757:SF0">
    <property type="entry name" value="SLL0781 PROTEIN"/>
    <property type="match status" value="1"/>
</dbReference>
<gene>
    <name evidence="1" type="ORF">SAMN05444141_11348</name>
</gene>
<keyword evidence="2" id="KW-1185">Reference proteome</keyword>
<dbReference type="SUPFAM" id="SSF54427">
    <property type="entry name" value="NTF2-like"/>
    <property type="match status" value="1"/>
</dbReference>
<evidence type="ECO:0000313" key="2">
    <source>
        <dbReference type="Proteomes" id="UP000183371"/>
    </source>
</evidence>
<sequence>MVNYPEKETSITSARSKVREFEDAWNTRNPEVVSLYCAEDSLWQDKGRVILGRQEIVSFLTGKWKQELHFRHMKELWSVQRNLLTIRVASEWRTLHNNWYRTSGTEIWELSDAGLLQKRIICAIDTQISSDERLFWWPFGRRPDGHLNLSQLHL</sequence>
<dbReference type="InterPro" id="IPR032710">
    <property type="entry name" value="NTF2-like_dom_sf"/>
</dbReference>
<dbReference type="PANTHER" id="PTHR31757">
    <property type="entry name" value="SLL0781 PROTEIN"/>
    <property type="match status" value="1"/>
</dbReference>
<accession>A0A1I7DYU5</accession>